<reference evidence="10 11" key="1">
    <citation type="submission" date="2018-08" db="EMBL/GenBank/DDBJ databases">
        <title>Comparative genomics of wild bee and flower associated Lactobacillus reveals potential adaptation to the bee host.</title>
        <authorList>
            <person name="Vuong H.Q."/>
            <person name="Mcfrederick Q.S."/>
        </authorList>
    </citation>
    <scope>NUCLEOTIDE SEQUENCE [LARGE SCALE GENOMIC DNA]</scope>
    <source>
        <strain evidence="10 11">HV_04</strain>
    </source>
</reference>
<dbReference type="Pfam" id="PF00005">
    <property type="entry name" value="ABC_tran"/>
    <property type="match status" value="1"/>
</dbReference>
<feature type="transmembrane region" description="Helical" evidence="7">
    <location>
        <begin position="21"/>
        <end position="46"/>
    </location>
</feature>
<dbReference type="PANTHER" id="PTHR24221">
    <property type="entry name" value="ATP-BINDING CASSETTE SUB-FAMILY B"/>
    <property type="match status" value="1"/>
</dbReference>
<feature type="transmembrane region" description="Helical" evidence="7">
    <location>
        <begin position="158"/>
        <end position="178"/>
    </location>
</feature>
<name>A0ABY2YT70_9LACO</name>
<keyword evidence="11" id="KW-1185">Reference proteome</keyword>
<dbReference type="Proteomes" id="UP000767392">
    <property type="component" value="Unassembled WGS sequence"/>
</dbReference>
<keyword evidence="2 7" id="KW-0812">Transmembrane</keyword>
<dbReference type="EMBL" id="QUAM01000003">
    <property type="protein sequence ID" value="TPR14175.1"/>
    <property type="molecule type" value="Genomic_DNA"/>
</dbReference>
<evidence type="ECO:0000256" key="3">
    <source>
        <dbReference type="ARBA" id="ARBA00022741"/>
    </source>
</evidence>
<evidence type="ECO:0000256" key="6">
    <source>
        <dbReference type="ARBA" id="ARBA00023136"/>
    </source>
</evidence>
<evidence type="ECO:0000256" key="5">
    <source>
        <dbReference type="ARBA" id="ARBA00022989"/>
    </source>
</evidence>
<dbReference type="Gene3D" id="3.40.50.300">
    <property type="entry name" value="P-loop containing nucleotide triphosphate hydrolases"/>
    <property type="match status" value="1"/>
</dbReference>
<dbReference type="InterPro" id="IPR003593">
    <property type="entry name" value="AAA+_ATPase"/>
</dbReference>
<dbReference type="InterPro" id="IPR011527">
    <property type="entry name" value="ABC1_TM_dom"/>
</dbReference>
<dbReference type="PROSITE" id="PS00211">
    <property type="entry name" value="ABC_TRANSPORTER_1"/>
    <property type="match status" value="1"/>
</dbReference>
<gene>
    <name evidence="10" type="primary">cydD</name>
    <name evidence="10" type="ORF">DY048_04310</name>
</gene>
<dbReference type="InterPro" id="IPR036640">
    <property type="entry name" value="ABC1_TM_sf"/>
</dbReference>
<keyword evidence="3" id="KW-0547">Nucleotide-binding</keyword>
<dbReference type="SUPFAM" id="SSF90123">
    <property type="entry name" value="ABC transporter transmembrane region"/>
    <property type="match status" value="1"/>
</dbReference>
<evidence type="ECO:0000313" key="10">
    <source>
        <dbReference type="EMBL" id="TPR14175.1"/>
    </source>
</evidence>
<dbReference type="CDD" id="cd18584">
    <property type="entry name" value="ABC_6TM_AarD_CydD"/>
    <property type="match status" value="1"/>
</dbReference>
<feature type="transmembrane region" description="Helical" evidence="7">
    <location>
        <begin position="52"/>
        <end position="70"/>
    </location>
</feature>
<keyword evidence="4" id="KW-0067">ATP-binding</keyword>
<evidence type="ECO:0000256" key="7">
    <source>
        <dbReference type="SAM" id="Phobius"/>
    </source>
</evidence>
<dbReference type="PROSITE" id="PS50893">
    <property type="entry name" value="ABC_TRANSPORTER_2"/>
    <property type="match status" value="1"/>
</dbReference>
<dbReference type="InterPro" id="IPR039421">
    <property type="entry name" value="Type_1_exporter"/>
</dbReference>
<dbReference type="RefSeq" id="WP_105987902.1">
    <property type="nucleotide sequence ID" value="NZ_POST01000003.1"/>
</dbReference>
<accession>A0ABY2YT70</accession>
<keyword evidence="5 7" id="KW-1133">Transmembrane helix</keyword>
<protein>
    <submittedName>
        <fullName evidence="10">Thiol reductant ABC exporter subunit CydD</fullName>
    </submittedName>
</protein>
<feature type="domain" description="ABC transmembrane type-1" evidence="9">
    <location>
        <begin position="21"/>
        <end position="299"/>
    </location>
</feature>
<dbReference type="InterPro" id="IPR014216">
    <property type="entry name" value="ABC_transptr_CydD"/>
</dbReference>
<proteinExistence type="predicted"/>
<dbReference type="Gene3D" id="1.20.1560.10">
    <property type="entry name" value="ABC transporter type 1, transmembrane domain"/>
    <property type="match status" value="1"/>
</dbReference>
<dbReference type="PANTHER" id="PTHR24221:SF614">
    <property type="entry name" value="GLUTATHIONE_L-CYSTEINE TRANSPORT SYSTEM ATP-BINDING_PERMEASE PROTEIN CYDC"/>
    <property type="match status" value="1"/>
</dbReference>
<dbReference type="SMART" id="SM00382">
    <property type="entry name" value="AAA"/>
    <property type="match status" value="1"/>
</dbReference>
<comment type="caution">
    <text evidence="10">The sequence shown here is derived from an EMBL/GenBank/DDBJ whole genome shotgun (WGS) entry which is preliminary data.</text>
</comment>
<dbReference type="InterPro" id="IPR003439">
    <property type="entry name" value="ABC_transporter-like_ATP-bd"/>
</dbReference>
<evidence type="ECO:0000256" key="4">
    <source>
        <dbReference type="ARBA" id="ARBA00022840"/>
    </source>
</evidence>
<evidence type="ECO:0000256" key="1">
    <source>
        <dbReference type="ARBA" id="ARBA00004651"/>
    </source>
</evidence>
<evidence type="ECO:0000259" key="9">
    <source>
        <dbReference type="PROSITE" id="PS50929"/>
    </source>
</evidence>
<evidence type="ECO:0000256" key="2">
    <source>
        <dbReference type="ARBA" id="ARBA00022692"/>
    </source>
</evidence>
<dbReference type="InterPro" id="IPR017871">
    <property type="entry name" value="ABC_transporter-like_CS"/>
</dbReference>
<comment type="subcellular location">
    <subcellularLocation>
        <location evidence="1">Cell membrane</location>
        <topology evidence="1">Multi-pass membrane protein</topology>
    </subcellularLocation>
</comment>
<evidence type="ECO:0000259" key="8">
    <source>
        <dbReference type="PROSITE" id="PS50893"/>
    </source>
</evidence>
<feature type="transmembrane region" description="Helical" evidence="7">
    <location>
        <begin position="131"/>
        <end position="152"/>
    </location>
</feature>
<feature type="domain" description="ABC transporter" evidence="8">
    <location>
        <begin position="334"/>
        <end position="571"/>
    </location>
</feature>
<dbReference type="NCBIfam" id="TIGR02857">
    <property type="entry name" value="CydD"/>
    <property type="match status" value="1"/>
</dbReference>
<dbReference type="Pfam" id="PF00664">
    <property type="entry name" value="ABC_membrane"/>
    <property type="match status" value="1"/>
</dbReference>
<dbReference type="PROSITE" id="PS50929">
    <property type="entry name" value="ABC_TM1F"/>
    <property type="match status" value="1"/>
</dbReference>
<sequence length="579" mass="64994">MFNKKLMTIPGIKKLIIKISILAVIQALSIIAEAWFLSSALVNAWMLKKVTASIYPMLFFFIAFIIRYLITRIENQITDNFSDKASSDFKKALLEKTFELGPQSVAKLGSGQLITIALEGIDQIKNYLNLIILKTLNLAIIPWIILVAVFFVNALSGLVLLLVFPIIIYFMIILGIAARKKSDQQYLNFSKMSNNFINTLRGLKTLKLFGLSKIYGKNIFRVSENYRKSTMEVLKIALLSTFTLDFMTTISIAIVAVILGVRLINGSVLLFPALFALITAPDYFLPLRDYGNDYHATLDGKNALDHLISILDTPSPKAKKELKQFKTWHQNSTLQANHLSFQYEKDSDKGIKDVSFNFTGNLKVGIVGQSGSGKSTMLNLLGGWLQPENKTNFKINGEQTDSLAQFAWQKHLSYIPQNPYLFSGTIAENIAFYAPKANKDDIKKAAKSAGLGEFINSLKDGMNTIIGRGGRGVSGGQAQRIALARVLLDNQREIILLDEPTAHLDIETEYELKQTMLPIFKDHLVIFATHRLHWMNDMDYILVMENGNLVEQGKPEELLKRSGKYHQLVDEIRGENNNA</sequence>
<dbReference type="InterPro" id="IPR027417">
    <property type="entry name" value="P-loop_NTPase"/>
</dbReference>
<evidence type="ECO:0000313" key="11">
    <source>
        <dbReference type="Proteomes" id="UP000767392"/>
    </source>
</evidence>
<feature type="transmembrane region" description="Helical" evidence="7">
    <location>
        <begin position="236"/>
        <end position="261"/>
    </location>
</feature>
<feature type="transmembrane region" description="Helical" evidence="7">
    <location>
        <begin position="267"/>
        <end position="285"/>
    </location>
</feature>
<organism evidence="10 11">
    <name type="scientific">Apilactobacillus timberlakei</name>
    <dbReference type="NCBI Taxonomy" id="2008380"/>
    <lineage>
        <taxon>Bacteria</taxon>
        <taxon>Bacillati</taxon>
        <taxon>Bacillota</taxon>
        <taxon>Bacilli</taxon>
        <taxon>Lactobacillales</taxon>
        <taxon>Lactobacillaceae</taxon>
        <taxon>Apilactobacillus</taxon>
    </lineage>
</organism>
<dbReference type="SUPFAM" id="SSF52540">
    <property type="entry name" value="P-loop containing nucleoside triphosphate hydrolases"/>
    <property type="match status" value="1"/>
</dbReference>
<keyword evidence="6 7" id="KW-0472">Membrane</keyword>